<keyword evidence="2" id="KW-0472">Membrane</keyword>
<protein>
    <recommendedName>
        <fullName evidence="5">Flp pilus assembly protein RcpC/CpaB domain-containing protein</fullName>
    </recommendedName>
</protein>
<dbReference type="Proteomes" id="UP001156389">
    <property type="component" value="Unassembled WGS sequence"/>
</dbReference>
<evidence type="ECO:0000256" key="1">
    <source>
        <dbReference type="SAM" id="MobiDB-lite"/>
    </source>
</evidence>
<keyword evidence="2" id="KW-0812">Transmembrane</keyword>
<feature type="transmembrane region" description="Helical" evidence="2">
    <location>
        <begin position="53"/>
        <end position="71"/>
    </location>
</feature>
<evidence type="ECO:0000313" key="3">
    <source>
        <dbReference type="EMBL" id="MCT2593099.1"/>
    </source>
</evidence>
<gene>
    <name evidence="3" type="ORF">LHJ74_24845</name>
</gene>
<evidence type="ECO:0000313" key="4">
    <source>
        <dbReference type="Proteomes" id="UP001156389"/>
    </source>
</evidence>
<keyword evidence="4" id="KW-1185">Reference proteome</keyword>
<keyword evidence="2" id="KW-1133">Transmembrane helix</keyword>
<dbReference type="RefSeq" id="WP_260220446.1">
    <property type="nucleotide sequence ID" value="NZ_JAJAGO010000012.1"/>
</dbReference>
<dbReference type="EMBL" id="JAJAGO010000012">
    <property type="protein sequence ID" value="MCT2593099.1"/>
    <property type="molecule type" value="Genomic_DNA"/>
</dbReference>
<feature type="region of interest" description="Disordered" evidence="1">
    <location>
        <begin position="68"/>
        <end position="92"/>
    </location>
</feature>
<evidence type="ECO:0008006" key="5">
    <source>
        <dbReference type="Google" id="ProtNLM"/>
    </source>
</evidence>
<name>A0ABT2JYW4_9ACTN</name>
<comment type="caution">
    <text evidence="3">The sequence shown here is derived from an EMBL/GenBank/DDBJ whole genome shotgun (WGS) entry which is preliminary data.</text>
</comment>
<organism evidence="3 4">
    <name type="scientific">Streptomyces gossypii</name>
    <dbReference type="NCBI Taxonomy" id="2883101"/>
    <lineage>
        <taxon>Bacteria</taxon>
        <taxon>Bacillati</taxon>
        <taxon>Actinomycetota</taxon>
        <taxon>Actinomycetes</taxon>
        <taxon>Kitasatosporales</taxon>
        <taxon>Streptomycetaceae</taxon>
        <taxon>Streptomyces</taxon>
    </lineage>
</organism>
<sequence length="197" mass="19780">MSHDPGPIPRRSGSGAGFAPPRCGVPEFGSPIRAGGAAGRHRLRRAMRRRRRTVAAGLAVTAAAIAAVPHGRDGPPRPAGATASDAGPGGTADAEAIAAPVTVAAPVRIADAATVRLLRPGDRVDVIASTGDSESARVMARRARVEEVPEPEPVDGEDEAFRAGGADGALVVLTVPRGTATQLAGAGADTRLAVTLC</sequence>
<accession>A0ABT2JYW4</accession>
<evidence type="ECO:0000256" key="2">
    <source>
        <dbReference type="SAM" id="Phobius"/>
    </source>
</evidence>
<proteinExistence type="predicted"/>
<reference evidence="3 4" key="1">
    <citation type="submission" date="2021-10" db="EMBL/GenBank/DDBJ databases">
        <title>Streptomyces gossypii sp. nov., isolated from soil collected from cotton field.</title>
        <authorList>
            <person name="Ge X."/>
            <person name="Chen X."/>
            <person name="Liu W."/>
        </authorList>
    </citation>
    <scope>NUCLEOTIDE SEQUENCE [LARGE SCALE GENOMIC DNA]</scope>
    <source>
        <strain evidence="3 4">N2-109</strain>
    </source>
</reference>
<feature type="region of interest" description="Disordered" evidence="1">
    <location>
        <begin position="1"/>
        <end position="40"/>
    </location>
</feature>